<dbReference type="RefSeq" id="XP_040780181.1">
    <property type="nucleotide sequence ID" value="XM_040915406.1"/>
</dbReference>
<name>A0A9P5CTJ9_CRYP1</name>
<keyword evidence="2" id="KW-1185">Reference proteome</keyword>
<dbReference type="Pfam" id="PF11735">
    <property type="entry name" value="CAP59_mtransfer"/>
    <property type="match status" value="1"/>
</dbReference>
<feature type="non-terminal residue" evidence="1">
    <location>
        <position position="1"/>
    </location>
</feature>
<dbReference type="PANTHER" id="PTHR34144:SF7">
    <property type="entry name" value="EXPORT PROTEIN (CAP59), PUTATIVE (AFU_ORTHOLOGUE AFUA_7G05020)-RELATED"/>
    <property type="match status" value="1"/>
</dbReference>
<evidence type="ECO:0000313" key="2">
    <source>
        <dbReference type="Proteomes" id="UP000803844"/>
    </source>
</evidence>
<feature type="non-terminal residue" evidence="1">
    <location>
        <position position="396"/>
    </location>
</feature>
<reference evidence="1" key="1">
    <citation type="journal article" date="2020" name="Phytopathology">
        <title>Genome sequence of the chestnut blight fungus Cryphonectria parasitica EP155: A fundamental resource for an archetypical invasive plant pathogen.</title>
        <authorList>
            <person name="Crouch J.A."/>
            <person name="Dawe A."/>
            <person name="Aerts A."/>
            <person name="Barry K."/>
            <person name="Churchill A.C.L."/>
            <person name="Grimwood J."/>
            <person name="Hillman B."/>
            <person name="Milgroom M.G."/>
            <person name="Pangilinan J."/>
            <person name="Smith M."/>
            <person name="Salamov A."/>
            <person name="Schmutz J."/>
            <person name="Yadav J."/>
            <person name="Grigoriev I.V."/>
            <person name="Nuss D."/>
        </authorList>
    </citation>
    <scope>NUCLEOTIDE SEQUENCE</scope>
    <source>
        <strain evidence="1">EP155</strain>
    </source>
</reference>
<dbReference type="Proteomes" id="UP000803844">
    <property type="component" value="Unassembled WGS sequence"/>
</dbReference>
<gene>
    <name evidence="1" type="ORF">M406DRAFT_16152</name>
</gene>
<dbReference type="AlphaFoldDB" id="A0A9P5CTJ9"/>
<dbReference type="EMBL" id="MU032345">
    <property type="protein sequence ID" value="KAF3769220.1"/>
    <property type="molecule type" value="Genomic_DNA"/>
</dbReference>
<organism evidence="1 2">
    <name type="scientific">Cryphonectria parasitica (strain ATCC 38755 / EP155)</name>
    <dbReference type="NCBI Taxonomy" id="660469"/>
    <lineage>
        <taxon>Eukaryota</taxon>
        <taxon>Fungi</taxon>
        <taxon>Dikarya</taxon>
        <taxon>Ascomycota</taxon>
        <taxon>Pezizomycotina</taxon>
        <taxon>Sordariomycetes</taxon>
        <taxon>Sordariomycetidae</taxon>
        <taxon>Diaporthales</taxon>
        <taxon>Cryphonectriaceae</taxon>
        <taxon>Cryphonectria-Endothia species complex</taxon>
        <taxon>Cryphonectria</taxon>
    </lineage>
</organism>
<comment type="caution">
    <text evidence="1">The sequence shown here is derived from an EMBL/GenBank/DDBJ whole genome shotgun (WGS) entry which is preliminary data.</text>
</comment>
<protein>
    <submittedName>
        <fullName evidence="1">Family 69 glycosyltransferase</fullName>
    </submittedName>
</protein>
<accession>A0A9P5CTJ9</accession>
<dbReference type="GeneID" id="63832535"/>
<sequence length="396" mass="45096">LLDALVLLHHRPRTTRILPSSAVGRHDNTTVFIASVHRNTGKILPVWSAAALALVDHLGPDKVYFSALESGSQDDTKEKLAGLKEQLDARGVPNTVSLGMTVYEQLDEMWARPDPSGPREQGWIWNQEDQVYDLRRITYLAGERNRAMQPMRELERRGVRFDKLLWINDVVFSVEDFVTLLHTRDGSYAAACAMDFKYSSTYYDTFALRDYDGQKTVSSYWPWFLSPTSKEAALRSEPMRVESCWNGLIVFDAEPFYGEQALRFRAIPDSLADLHLEASECCLIHADNPLAARPDKGVWLNPNVRVGYSASTYRAIQGKAGSVYPGTFTTVVGAWANRWLRWRATLQQHLEKVTVLKRVKQWREATPHGEPLRSEPGTSCLINEKQIMWMNGWKHL</sequence>
<proteinExistence type="predicted"/>
<dbReference type="OrthoDB" id="262547at2759"/>
<evidence type="ECO:0000313" key="1">
    <source>
        <dbReference type="EMBL" id="KAF3769220.1"/>
    </source>
</evidence>
<dbReference type="PANTHER" id="PTHR34144">
    <property type="entry name" value="CHROMOSOME 8, WHOLE GENOME SHOTGUN SEQUENCE"/>
    <property type="match status" value="1"/>
</dbReference>
<dbReference type="InterPro" id="IPR021047">
    <property type="entry name" value="Mannosyltransferase_CMT1"/>
</dbReference>